<organism evidence="4 5">
    <name type="scientific">Sphingopyxis indica</name>
    <dbReference type="NCBI Taxonomy" id="436663"/>
    <lineage>
        <taxon>Bacteria</taxon>
        <taxon>Pseudomonadati</taxon>
        <taxon>Pseudomonadota</taxon>
        <taxon>Alphaproteobacteria</taxon>
        <taxon>Sphingomonadales</taxon>
        <taxon>Sphingomonadaceae</taxon>
        <taxon>Sphingopyxis</taxon>
    </lineage>
</organism>
<name>A0A239JAG8_9SPHN</name>
<dbReference type="InterPro" id="IPR039329">
    <property type="entry name" value="SIAE"/>
</dbReference>
<dbReference type="Gene3D" id="2.60.120.260">
    <property type="entry name" value="Galactose-binding domain-like"/>
    <property type="match status" value="1"/>
</dbReference>
<dbReference type="InterPro" id="IPR005181">
    <property type="entry name" value="SASA"/>
</dbReference>
<evidence type="ECO:0000256" key="1">
    <source>
        <dbReference type="ARBA" id="ARBA00022801"/>
    </source>
</evidence>
<evidence type="ECO:0000313" key="4">
    <source>
        <dbReference type="EMBL" id="SNT02881.1"/>
    </source>
</evidence>
<keyword evidence="5" id="KW-1185">Reference proteome</keyword>
<proteinExistence type="predicted"/>
<dbReference type="PANTHER" id="PTHR22901">
    <property type="entry name" value="SIALATE O-ACETYLESTERASE"/>
    <property type="match status" value="1"/>
</dbReference>
<gene>
    <name evidence="4" type="ORF">SAMN06295955_109160</name>
</gene>
<evidence type="ECO:0000313" key="5">
    <source>
        <dbReference type="Proteomes" id="UP000198339"/>
    </source>
</evidence>
<dbReference type="Gene3D" id="2.60.40.10">
    <property type="entry name" value="Immunoglobulins"/>
    <property type="match status" value="1"/>
</dbReference>
<evidence type="ECO:0000259" key="3">
    <source>
        <dbReference type="Pfam" id="PF03629"/>
    </source>
</evidence>
<dbReference type="PANTHER" id="PTHR22901:SF0">
    <property type="entry name" value="SIALATE O-ACETYLESTERASE"/>
    <property type="match status" value="1"/>
</dbReference>
<evidence type="ECO:0000256" key="2">
    <source>
        <dbReference type="SAM" id="SignalP"/>
    </source>
</evidence>
<dbReference type="OrthoDB" id="9795554at2"/>
<dbReference type="GO" id="GO:0005975">
    <property type="term" value="P:carbohydrate metabolic process"/>
    <property type="evidence" value="ECO:0007669"/>
    <property type="project" value="TreeGrafter"/>
</dbReference>
<dbReference type="GO" id="GO:0001681">
    <property type="term" value="F:sialate O-acetylesterase activity"/>
    <property type="evidence" value="ECO:0007669"/>
    <property type="project" value="InterPro"/>
</dbReference>
<dbReference type="Gene3D" id="3.40.50.1110">
    <property type="entry name" value="SGNH hydrolase"/>
    <property type="match status" value="2"/>
</dbReference>
<dbReference type="SUPFAM" id="SSF49785">
    <property type="entry name" value="Galactose-binding domain-like"/>
    <property type="match status" value="1"/>
</dbReference>
<dbReference type="Pfam" id="PF03629">
    <property type="entry name" value="SASA"/>
    <property type="match status" value="2"/>
</dbReference>
<dbReference type="InterPro" id="IPR013783">
    <property type="entry name" value="Ig-like_fold"/>
</dbReference>
<feature type="domain" description="Sialate O-acetylesterase" evidence="3">
    <location>
        <begin position="102"/>
        <end position="206"/>
    </location>
</feature>
<reference evidence="4 5" key="1">
    <citation type="submission" date="2017-06" db="EMBL/GenBank/DDBJ databases">
        <authorList>
            <person name="Kim H.J."/>
            <person name="Triplett B.A."/>
        </authorList>
    </citation>
    <scope>NUCLEOTIDE SEQUENCE [LARGE SCALE GENOMIC DNA]</scope>
    <source>
        <strain evidence="4 5">DS15</strain>
    </source>
</reference>
<feature type="domain" description="Sialate O-acetylesterase" evidence="3">
    <location>
        <begin position="417"/>
        <end position="522"/>
    </location>
</feature>
<feature type="chain" id="PRO_5012805653" evidence="2">
    <location>
        <begin position="19"/>
        <end position="629"/>
    </location>
</feature>
<sequence length="629" mass="67647">MKIIPALFLAAMPAAADAAPLVLDPAYTSHAVLQRGREIPVGGTAEPGSMVSVVFDGESHTAKADSKGRWQVTLSGREAGGPYVMKVSSSGKEQQLEDIMVGDVWLCSGQSNMEFTLRYATNAAFEVPYSTHPNLRLLNVPRQSSTTPRQRFSSPAAWQRSAPESAADFSAACYIMGRELQAQQKIPIGLIAASWGGSPIEEWISRDALQMLPRYGKDFTLLDEYIRDPAGAYATWTRLFRQWLGADATAPAEAAWRAVPNLQPWEQWGDPALATFDGVGHYRARVKLTAAQARQSAHIAIGTVDDMDVTRVNGKTVGSEQGWQKNRVYDVPTGVLKAGENSIEITVVDTGGGGGLWGEEARTLTLDDGTSLPLSGWRFAKGRTLRNGEAPPSFPWTGGSGRTTLFNGMIAPLHGYPLKGFAWYQGEANAHDAKGYAELMPLLIADWRKRFGASPFLMVQLANFGPLASAPSNDSWAQLRDVQRRVADADPQVGMASAVDIGQVADIHPTNKQDVGKRLALAARHIALGEDVEDRGPAPVSVTRTAKGIAVRFTHGPLKLVGGGSAIGFELCDAAGNCRFVNGELDGETILLPADPGAREVRYLWQASPIVNLYNAAELPATGFAMPIE</sequence>
<feature type="signal peptide" evidence="2">
    <location>
        <begin position="1"/>
        <end position="18"/>
    </location>
</feature>
<dbReference type="InterPro" id="IPR036514">
    <property type="entry name" value="SGNH_hydro_sf"/>
</dbReference>
<dbReference type="AlphaFoldDB" id="A0A239JAG8"/>
<keyword evidence="2" id="KW-0732">Signal</keyword>
<dbReference type="RefSeq" id="WP_089216466.1">
    <property type="nucleotide sequence ID" value="NZ_FZPA01000009.1"/>
</dbReference>
<dbReference type="EMBL" id="FZPA01000009">
    <property type="protein sequence ID" value="SNT02881.1"/>
    <property type="molecule type" value="Genomic_DNA"/>
</dbReference>
<accession>A0A239JAG8</accession>
<keyword evidence="1" id="KW-0378">Hydrolase</keyword>
<dbReference type="Proteomes" id="UP000198339">
    <property type="component" value="Unassembled WGS sequence"/>
</dbReference>
<dbReference type="SUPFAM" id="SSF52266">
    <property type="entry name" value="SGNH hydrolase"/>
    <property type="match status" value="1"/>
</dbReference>
<protein>
    <submittedName>
        <fullName evidence="4">Sialate O-acetylesterase</fullName>
    </submittedName>
</protein>
<dbReference type="InterPro" id="IPR008979">
    <property type="entry name" value="Galactose-bd-like_sf"/>
</dbReference>